<feature type="region of interest" description="Disordered" evidence="1">
    <location>
        <begin position="35"/>
        <end position="68"/>
    </location>
</feature>
<comment type="caution">
    <text evidence="3">The sequence shown here is derived from an EMBL/GenBank/DDBJ whole genome shotgun (WGS) entry which is preliminary data.</text>
</comment>
<dbReference type="EMBL" id="JAGTJJ010000005">
    <property type="protein sequence ID" value="MDC3981524.1"/>
    <property type="molecule type" value="Genomic_DNA"/>
</dbReference>
<dbReference type="Proteomes" id="UP001151081">
    <property type="component" value="Unassembled WGS sequence"/>
</dbReference>
<proteinExistence type="predicted"/>
<name>A0A9X3X0J3_9BACT</name>
<keyword evidence="2" id="KW-0732">Signal</keyword>
<gene>
    <name evidence="3" type="ORF">KEG57_13510</name>
</gene>
<sequence>MFEIVSARRRAIAAGALVAALAACGSEVDIETTGAGGGSSASSASSGDTSVSSSTGGSGGGGGSGGLPAPTCAQGEAAIVAAMGYATSLVAFDHEGTWTKNAYVIGTANALTTYVDVYDHLGVFWIEGSDETAQSRFASTSDGKSFDLHDVHGWFPQPWNPPVTVGRSLLLGRGVGGSILAYFDPDAFDWHPYPDPAPFDLTAAVIREGSGTVLGVGVGPQGELCDTEIFWADGGSWTDMHCRDDIEVFQAEVPVAPPRAVALPNGDVVVVYYESYARIAATRLHEGVWSAPESITLADQSLVLALTATPAGDVIVGMAATTGVVYALRYVPGVGWGEPLPIDPAANPHSAISAAPGICGDDALIAYGAGGIDGEIRVARVRGGAAEVATVASFTEEIPGQISITTRRPSPSP</sequence>
<feature type="compositionally biased region" description="Low complexity" evidence="1">
    <location>
        <begin position="40"/>
        <end position="55"/>
    </location>
</feature>
<evidence type="ECO:0000313" key="3">
    <source>
        <dbReference type="EMBL" id="MDC3981524.1"/>
    </source>
</evidence>
<evidence type="ECO:0000256" key="2">
    <source>
        <dbReference type="SAM" id="SignalP"/>
    </source>
</evidence>
<feature type="chain" id="PRO_5040968387" evidence="2">
    <location>
        <begin position="26"/>
        <end position="413"/>
    </location>
</feature>
<feature type="compositionally biased region" description="Gly residues" evidence="1">
    <location>
        <begin position="56"/>
        <end position="66"/>
    </location>
</feature>
<keyword evidence="4" id="KW-1185">Reference proteome</keyword>
<reference evidence="3 4" key="1">
    <citation type="submission" date="2021-04" db="EMBL/GenBank/DDBJ databases">
        <title>Genome analysis of Polyangium sp.</title>
        <authorList>
            <person name="Li Y."/>
            <person name="Wang J."/>
        </authorList>
    </citation>
    <scope>NUCLEOTIDE SEQUENCE [LARGE SCALE GENOMIC DNA]</scope>
    <source>
        <strain evidence="3 4">SDU14</strain>
    </source>
</reference>
<protein>
    <submittedName>
        <fullName evidence="3">Uncharacterized protein</fullName>
    </submittedName>
</protein>
<dbReference type="SUPFAM" id="SSF89372">
    <property type="entry name" value="Fucose-specific lectin"/>
    <property type="match status" value="1"/>
</dbReference>
<organism evidence="3 4">
    <name type="scientific">Polyangium jinanense</name>
    <dbReference type="NCBI Taxonomy" id="2829994"/>
    <lineage>
        <taxon>Bacteria</taxon>
        <taxon>Pseudomonadati</taxon>
        <taxon>Myxococcota</taxon>
        <taxon>Polyangia</taxon>
        <taxon>Polyangiales</taxon>
        <taxon>Polyangiaceae</taxon>
        <taxon>Polyangium</taxon>
    </lineage>
</organism>
<feature type="signal peptide" evidence="2">
    <location>
        <begin position="1"/>
        <end position="25"/>
    </location>
</feature>
<dbReference type="RefSeq" id="WP_272458523.1">
    <property type="nucleotide sequence ID" value="NZ_JAGTJJ010000005.1"/>
</dbReference>
<evidence type="ECO:0000313" key="4">
    <source>
        <dbReference type="Proteomes" id="UP001151081"/>
    </source>
</evidence>
<dbReference type="AlphaFoldDB" id="A0A9X3X0J3"/>
<evidence type="ECO:0000256" key="1">
    <source>
        <dbReference type="SAM" id="MobiDB-lite"/>
    </source>
</evidence>
<accession>A0A9X3X0J3</accession>